<keyword evidence="6" id="KW-1185">Reference proteome</keyword>
<dbReference type="Gene3D" id="3.40.190.10">
    <property type="entry name" value="Periplasmic binding protein-like II"/>
    <property type="match status" value="1"/>
</dbReference>
<dbReference type="STRING" id="29313.BHQ16_15910"/>
<dbReference type="RefSeq" id="WP_069397042.1">
    <property type="nucleotide sequence ID" value="NZ_JACKUN010000017.1"/>
</dbReference>
<dbReference type="AlphaFoldDB" id="A0A1E3TDE1"/>
<sequence>MTRPRVSTVAALSVVLVAALLVATAVLLDISASPHGGKIVVTVRLWDEQVAAAYRESFAAFSRTHPQIEVRTNVVAYSSYFDTLRTDVAGGGADDIFWLSNAYLADYADNGRLMKIEADASDWEPSVVEQFSRDGTLWGVPQLTDAGIAVYYNADLLKAAGVDPAELAALRWGPDNDTLRPLLARLTVDADGHTATTPGFDARRVRQWGYNAANDPQGIYLNYVGSAGGVFQNGDRFAFDNPGARSAFSYLVKLINHEHVAPPASDTNDNNDFSRNQFLAGKMALFQSGTYNLAAVAEQAGFHWGVAMLPAGPAGRVSVTNGIAAAGNSASTHPDAVRAVLTWMGSKAGNEYLGRRGSAIPAVRSAQRVYFDYWASRGVDVTPFFAVLRGPRIPAPGGAGFPAGFQALKPYFDEMFLGRRDVATTLREAQAAANAAARR</sequence>
<dbReference type="PANTHER" id="PTHR43649:SF31">
    <property type="entry name" value="SN-GLYCEROL-3-PHOSPHATE-BINDING PERIPLASMIC PROTEIN UGPB"/>
    <property type="match status" value="1"/>
</dbReference>
<gene>
    <name evidence="5" type="ORF">MSP7336_02973</name>
</gene>
<reference evidence="5 6" key="1">
    <citation type="submission" date="2018-05" db="EMBL/GenBank/DDBJ databases">
        <authorList>
            <consortium name="IHU Genomes"/>
        </authorList>
    </citation>
    <scope>NUCLEOTIDE SEQUENCE [LARGE SCALE GENOMIC DNA]</scope>
    <source>
        <strain evidence="5 6">P7336</strain>
    </source>
</reference>
<dbReference type="EMBL" id="UEGW01000001">
    <property type="protein sequence ID" value="SRX94713.1"/>
    <property type="molecule type" value="Genomic_DNA"/>
</dbReference>
<keyword evidence="5" id="KW-0449">Lipoprotein</keyword>
<dbReference type="OrthoDB" id="1650177at2"/>
<comment type="similarity">
    <text evidence="2">Belongs to the bacterial solute-binding protein 1 family.</text>
</comment>
<dbReference type="PANTHER" id="PTHR43649">
    <property type="entry name" value="ARABINOSE-BINDING PROTEIN-RELATED"/>
    <property type="match status" value="1"/>
</dbReference>
<proteinExistence type="inferred from homology"/>
<dbReference type="Pfam" id="PF01547">
    <property type="entry name" value="SBP_bac_1"/>
    <property type="match status" value="1"/>
</dbReference>
<dbReference type="InterPro" id="IPR050490">
    <property type="entry name" value="Bact_solute-bd_prot1"/>
</dbReference>
<accession>A0A1E3TDE1</accession>
<keyword evidence="3" id="KW-0813">Transport</keyword>
<evidence type="ECO:0000256" key="3">
    <source>
        <dbReference type="ARBA" id="ARBA00022448"/>
    </source>
</evidence>
<organism evidence="5 6">
    <name type="scientific">Mycobacterium shimoidei</name>
    <dbReference type="NCBI Taxonomy" id="29313"/>
    <lineage>
        <taxon>Bacteria</taxon>
        <taxon>Bacillati</taxon>
        <taxon>Actinomycetota</taxon>
        <taxon>Actinomycetes</taxon>
        <taxon>Mycobacteriales</taxon>
        <taxon>Mycobacteriaceae</taxon>
        <taxon>Mycobacterium</taxon>
    </lineage>
</organism>
<evidence type="ECO:0000313" key="6">
    <source>
        <dbReference type="Proteomes" id="UP000252015"/>
    </source>
</evidence>
<protein>
    <submittedName>
        <fullName evidence="5">Putative periplasmic sugar-binding lipoprotein UspC [Mycobacterium tuberculosis H37Rv]</fullName>
    </submittedName>
</protein>
<dbReference type="GO" id="GO:0030313">
    <property type="term" value="C:cell envelope"/>
    <property type="evidence" value="ECO:0007669"/>
    <property type="project" value="UniProtKB-SubCell"/>
</dbReference>
<name>A0A1E3TDE1_MYCSH</name>
<dbReference type="CDD" id="cd13585">
    <property type="entry name" value="PBP2_TMBP_like"/>
    <property type="match status" value="1"/>
</dbReference>
<evidence type="ECO:0000256" key="1">
    <source>
        <dbReference type="ARBA" id="ARBA00004196"/>
    </source>
</evidence>
<evidence type="ECO:0000256" key="4">
    <source>
        <dbReference type="ARBA" id="ARBA00022729"/>
    </source>
</evidence>
<comment type="subcellular location">
    <subcellularLocation>
        <location evidence="1">Cell envelope</location>
    </subcellularLocation>
</comment>
<dbReference type="InterPro" id="IPR006059">
    <property type="entry name" value="SBP"/>
</dbReference>
<dbReference type="Proteomes" id="UP000252015">
    <property type="component" value="Unassembled WGS sequence"/>
</dbReference>
<dbReference type="SUPFAM" id="SSF53850">
    <property type="entry name" value="Periplasmic binding protein-like II"/>
    <property type="match status" value="1"/>
</dbReference>
<keyword evidence="4" id="KW-0732">Signal</keyword>
<evidence type="ECO:0000256" key="2">
    <source>
        <dbReference type="ARBA" id="ARBA00008520"/>
    </source>
</evidence>
<evidence type="ECO:0000313" key="5">
    <source>
        <dbReference type="EMBL" id="SRX94713.1"/>
    </source>
</evidence>